<evidence type="ECO:0000313" key="1">
    <source>
        <dbReference type="EMBL" id="MFD1145467.1"/>
    </source>
</evidence>
<dbReference type="EMBL" id="JBHTLP010000045">
    <property type="protein sequence ID" value="MFD1145467.1"/>
    <property type="molecule type" value="Genomic_DNA"/>
</dbReference>
<reference evidence="2" key="1">
    <citation type="journal article" date="2019" name="Int. J. Syst. Evol. Microbiol.">
        <title>The Global Catalogue of Microorganisms (GCM) 10K type strain sequencing project: providing services to taxonomists for standard genome sequencing and annotation.</title>
        <authorList>
            <consortium name="The Broad Institute Genomics Platform"/>
            <consortium name="The Broad Institute Genome Sequencing Center for Infectious Disease"/>
            <person name="Wu L."/>
            <person name="Ma J."/>
        </authorList>
    </citation>
    <scope>NUCLEOTIDE SEQUENCE [LARGE SCALE GENOMIC DNA]</scope>
    <source>
        <strain evidence="2">CCUG 55608</strain>
    </source>
</reference>
<proteinExistence type="predicted"/>
<protein>
    <submittedName>
        <fullName evidence="1">Uncharacterized protein</fullName>
    </submittedName>
</protein>
<dbReference type="RefSeq" id="WP_379885830.1">
    <property type="nucleotide sequence ID" value="NZ_JBHTLP010000045.1"/>
</dbReference>
<accession>A0ABW3QFI6</accession>
<organism evidence="1 2">
    <name type="scientific">Larkinella insperata</name>
    <dbReference type="NCBI Taxonomy" id="332158"/>
    <lineage>
        <taxon>Bacteria</taxon>
        <taxon>Pseudomonadati</taxon>
        <taxon>Bacteroidota</taxon>
        <taxon>Cytophagia</taxon>
        <taxon>Cytophagales</taxon>
        <taxon>Spirosomataceae</taxon>
        <taxon>Larkinella</taxon>
    </lineage>
</organism>
<gene>
    <name evidence="1" type="ORF">ACFQ4C_30355</name>
</gene>
<dbReference type="Proteomes" id="UP001597116">
    <property type="component" value="Unassembled WGS sequence"/>
</dbReference>
<evidence type="ECO:0000313" key="2">
    <source>
        <dbReference type="Proteomes" id="UP001597116"/>
    </source>
</evidence>
<keyword evidence="2" id="KW-1185">Reference proteome</keyword>
<sequence>MNPNTPLPQSYLPDKENSFQFNWKAGLRYYHAMPKKIKKGRSANNFSSNYLALQIAQPVRTYNRSTVYSPLLDLEQTRQWSDNLLDNPTPRLLIAYGFQRRLGTLAYADLYAGPEIQFSDYHLGPSFSFQLHALVGLGW</sequence>
<comment type="caution">
    <text evidence="1">The sequence shown here is derived from an EMBL/GenBank/DDBJ whole genome shotgun (WGS) entry which is preliminary data.</text>
</comment>
<name>A0ABW3QFI6_9BACT</name>